<organism evidence="2 3">
    <name type="scientific">Methylobacterium gossipiicola</name>
    <dbReference type="NCBI Taxonomy" id="582675"/>
    <lineage>
        <taxon>Bacteria</taxon>
        <taxon>Pseudomonadati</taxon>
        <taxon>Pseudomonadota</taxon>
        <taxon>Alphaproteobacteria</taxon>
        <taxon>Hyphomicrobiales</taxon>
        <taxon>Methylobacteriaceae</taxon>
        <taxon>Methylobacterium</taxon>
    </lineage>
</organism>
<dbReference type="OrthoDB" id="7949682at2"/>
<dbReference type="Proteomes" id="UP000199229">
    <property type="component" value="Unassembled WGS sequence"/>
</dbReference>
<name>A0A1I2TRR8_9HYPH</name>
<feature type="chain" id="PRO_5011475720" evidence="1">
    <location>
        <begin position="22"/>
        <end position="457"/>
    </location>
</feature>
<evidence type="ECO:0000313" key="3">
    <source>
        <dbReference type="Proteomes" id="UP000199229"/>
    </source>
</evidence>
<feature type="signal peptide" evidence="1">
    <location>
        <begin position="1"/>
        <end position="21"/>
    </location>
</feature>
<dbReference type="STRING" id="582675.SAMN05192565_107154"/>
<dbReference type="EMBL" id="FOPM01000007">
    <property type="protein sequence ID" value="SFG65041.1"/>
    <property type="molecule type" value="Genomic_DNA"/>
</dbReference>
<evidence type="ECO:0000256" key="1">
    <source>
        <dbReference type="SAM" id="SignalP"/>
    </source>
</evidence>
<sequence>MLRRVLLALIALALASVQAHAQLLPGRAPGFRPGFQFIGGAGGFPASGAVLDYDFKGDRYSGPAISVSRASPAYIDDSAGNWTLVAANALRRSDKGALIEGAQTNSVRNNSMQGAVAGSPGTLPNLWVASLGSAALSRQVVGVGTLNGVDYIDLRVFGTASNSGAWLPLNLQFESAGAVAAATGQLWTISAFVQLVAGSLPSNVQLELEELTSSNANVRYNAKLITPDNTFRRYEFNSTLSGGSTTAGVRPGIWIYGPTTANVPIDFTIRVGWPQLEQWSSAITTVGGASSPIRTTGTAATRAADAVSASLTGFSVPLTVAGVIRSAPFALAGAAVPARIGTSSTASYRTLLNAAGGSVVGGETGSAGVDLGAQPSAGTRFAFAFAGDAAGQSGSLNGGAVVGIATGLTAGHTFLGIGGNGDGSAQTYGYIERLALWPYRAANDNVRTYGTLSNWGG</sequence>
<keyword evidence="1" id="KW-0732">Signal</keyword>
<evidence type="ECO:0000313" key="2">
    <source>
        <dbReference type="EMBL" id="SFG65041.1"/>
    </source>
</evidence>
<dbReference type="AlphaFoldDB" id="A0A1I2TRR8"/>
<protein>
    <submittedName>
        <fullName evidence="2">Uncharacterized protein</fullName>
    </submittedName>
</protein>
<proteinExistence type="predicted"/>
<gene>
    <name evidence="2" type="ORF">SAMN05192565_107154</name>
</gene>
<reference evidence="3" key="1">
    <citation type="submission" date="2016-10" db="EMBL/GenBank/DDBJ databases">
        <authorList>
            <person name="Varghese N."/>
            <person name="Submissions S."/>
        </authorList>
    </citation>
    <scope>NUCLEOTIDE SEQUENCE [LARGE SCALE GENOMIC DNA]</scope>
    <source>
        <strain evidence="3">Gh-105</strain>
    </source>
</reference>
<keyword evidence="3" id="KW-1185">Reference proteome</keyword>
<dbReference type="RefSeq" id="WP_091970750.1">
    <property type="nucleotide sequence ID" value="NZ_FOPM01000007.1"/>
</dbReference>
<accession>A0A1I2TRR8</accession>